<reference evidence="1" key="1">
    <citation type="submission" date="2021-12" db="EMBL/GenBank/DDBJ databases">
        <authorList>
            <person name="Martin H S."/>
        </authorList>
    </citation>
    <scope>NUCLEOTIDE SEQUENCE</scope>
</reference>
<evidence type="ECO:0000313" key="2">
    <source>
        <dbReference type="Proteomes" id="UP000838878"/>
    </source>
</evidence>
<accession>A0A8J9V471</accession>
<evidence type="ECO:0000313" key="1">
    <source>
        <dbReference type="EMBL" id="CAH0731343.1"/>
    </source>
</evidence>
<dbReference type="Proteomes" id="UP000838878">
    <property type="component" value="Chromosome 9"/>
</dbReference>
<gene>
    <name evidence="1" type="ORF">BINO364_LOCUS16224</name>
</gene>
<feature type="non-terminal residue" evidence="1">
    <location>
        <position position="69"/>
    </location>
</feature>
<protein>
    <submittedName>
        <fullName evidence="1">Uncharacterized protein</fullName>
    </submittedName>
</protein>
<dbReference type="EMBL" id="OV170229">
    <property type="protein sequence ID" value="CAH0731343.1"/>
    <property type="molecule type" value="Genomic_DNA"/>
</dbReference>
<dbReference type="AlphaFoldDB" id="A0A8J9V471"/>
<proteinExistence type="predicted"/>
<keyword evidence="2" id="KW-1185">Reference proteome</keyword>
<sequence length="69" mass="7479">MMSKLFYCIILGSSRSACSPMTGQNGSALLKNSGPDHHRSESRRLLALVPRDIKSAGLQAVGTWRQFSG</sequence>
<organism evidence="1 2">
    <name type="scientific">Brenthis ino</name>
    <name type="common">lesser marbled fritillary</name>
    <dbReference type="NCBI Taxonomy" id="405034"/>
    <lineage>
        <taxon>Eukaryota</taxon>
        <taxon>Metazoa</taxon>
        <taxon>Ecdysozoa</taxon>
        <taxon>Arthropoda</taxon>
        <taxon>Hexapoda</taxon>
        <taxon>Insecta</taxon>
        <taxon>Pterygota</taxon>
        <taxon>Neoptera</taxon>
        <taxon>Endopterygota</taxon>
        <taxon>Lepidoptera</taxon>
        <taxon>Glossata</taxon>
        <taxon>Ditrysia</taxon>
        <taxon>Papilionoidea</taxon>
        <taxon>Nymphalidae</taxon>
        <taxon>Heliconiinae</taxon>
        <taxon>Argynnini</taxon>
        <taxon>Brenthis</taxon>
    </lineage>
</organism>
<name>A0A8J9V471_9NEOP</name>